<evidence type="ECO:0000256" key="4">
    <source>
        <dbReference type="SAM" id="SignalP"/>
    </source>
</evidence>
<protein>
    <recommendedName>
        <fullName evidence="5">Bifunctional inhibitor/plant lipid transfer protein/seed storage helical domain-containing protein</fullName>
    </recommendedName>
</protein>
<evidence type="ECO:0000313" key="8">
    <source>
        <dbReference type="Proteomes" id="UP001454036"/>
    </source>
</evidence>
<gene>
    <name evidence="6" type="ORF">LIER_21306</name>
    <name evidence="7" type="ORF">LIER_21541</name>
</gene>
<dbReference type="AlphaFoldDB" id="A0AAV3QWD2"/>
<proteinExistence type="inferred from homology"/>
<comment type="caution">
    <text evidence="7">The sequence shown here is derived from an EMBL/GenBank/DDBJ whole genome shotgun (WGS) entry which is preliminary data.</text>
</comment>
<evidence type="ECO:0000256" key="3">
    <source>
        <dbReference type="ARBA" id="ARBA00023121"/>
    </source>
</evidence>
<evidence type="ECO:0000313" key="7">
    <source>
        <dbReference type="EMBL" id="GAA0166377.1"/>
    </source>
</evidence>
<dbReference type="InterPro" id="IPR036312">
    <property type="entry name" value="Bifun_inhib/LTP/seed_sf"/>
</dbReference>
<dbReference type="GO" id="GO:0006869">
    <property type="term" value="P:lipid transport"/>
    <property type="evidence" value="ECO:0007669"/>
    <property type="project" value="InterPro"/>
</dbReference>
<sequence length="122" mass="13292">MTHSTFTLTLLFISLATIASSNNKNLVKEAVDCNDMISKVTPCYDFLQRKIPEPSSACCTSIASFADLIKASKVDQKAACECLKEAADKYHVDLIKVIDLTQECHLIPSFLGDTGTNIDCSV</sequence>
<comment type="similarity">
    <text evidence="1">Belongs to the plant LTP family.</text>
</comment>
<evidence type="ECO:0000256" key="2">
    <source>
        <dbReference type="ARBA" id="ARBA00022448"/>
    </source>
</evidence>
<keyword evidence="3" id="KW-0446">Lipid-binding</keyword>
<feature type="chain" id="PRO_5044714427" description="Bifunctional inhibitor/plant lipid transfer protein/seed storage helical domain-containing protein" evidence="4">
    <location>
        <begin position="22"/>
        <end position="122"/>
    </location>
</feature>
<dbReference type="Pfam" id="PF00234">
    <property type="entry name" value="Tryp_alpha_amyl"/>
    <property type="match status" value="1"/>
</dbReference>
<dbReference type="EMBL" id="BAABME010005708">
    <property type="protein sequence ID" value="GAA0166377.1"/>
    <property type="molecule type" value="Genomic_DNA"/>
</dbReference>
<dbReference type="PANTHER" id="PTHR33076">
    <property type="entry name" value="NON-SPECIFIC LIPID-TRANSFER PROTEIN 2-RELATED"/>
    <property type="match status" value="1"/>
</dbReference>
<feature type="domain" description="Bifunctional inhibitor/plant lipid transfer protein/seed storage helical" evidence="5">
    <location>
        <begin position="33"/>
        <end position="117"/>
    </location>
</feature>
<accession>A0AAV3QWD2</accession>
<reference evidence="7 8" key="1">
    <citation type="submission" date="2024-01" db="EMBL/GenBank/DDBJ databases">
        <title>The complete chloroplast genome sequence of Lithospermum erythrorhizon: insights into the phylogenetic relationship among Boraginaceae species and the maternal lineages of purple gromwells.</title>
        <authorList>
            <person name="Okada T."/>
            <person name="Watanabe K."/>
        </authorList>
    </citation>
    <scope>NUCLEOTIDE SEQUENCE [LARGE SCALE GENOMIC DNA]</scope>
</reference>
<evidence type="ECO:0000256" key="1">
    <source>
        <dbReference type="ARBA" id="ARBA00009748"/>
    </source>
</evidence>
<dbReference type="EMBL" id="BAABME010005590">
    <property type="protein sequence ID" value="GAA0166059.1"/>
    <property type="molecule type" value="Genomic_DNA"/>
</dbReference>
<keyword evidence="4" id="KW-0732">Signal</keyword>
<keyword evidence="2" id="KW-0813">Transport</keyword>
<dbReference type="InterPro" id="IPR016140">
    <property type="entry name" value="Bifunc_inhib/LTP/seed_store"/>
</dbReference>
<dbReference type="Gene3D" id="1.10.110.10">
    <property type="entry name" value="Plant lipid-transfer and hydrophobic proteins"/>
    <property type="match status" value="1"/>
</dbReference>
<evidence type="ECO:0000259" key="5">
    <source>
        <dbReference type="Pfam" id="PF00234"/>
    </source>
</evidence>
<name>A0AAV3QWD2_LITER</name>
<organism evidence="7 8">
    <name type="scientific">Lithospermum erythrorhizon</name>
    <name type="common">Purple gromwell</name>
    <name type="synonym">Lithospermum officinale var. erythrorhizon</name>
    <dbReference type="NCBI Taxonomy" id="34254"/>
    <lineage>
        <taxon>Eukaryota</taxon>
        <taxon>Viridiplantae</taxon>
        <taxon>Streptophyta</taxon>
        <taxon>Embryophyta</taxon>
        <taxon>Tracheophyta</taxon>
        <taxon>Spermatophyta</taxon>
        <taxon>Magnoliopsida</taxon>
        <taxon>eudicotyledons</taxon>
        <taxon>Gunneridae</taxon>
        <taxon>Pentapetalae</taxon>
        <taxon>asterids</taxon>
        <taxon>lamiids</taxon>
        <taxon>Boraginales</taxon>
        <taxon>Boraginaceae</taxon>
        <taxon>Boraginoideae</taxon>
        <taxon>Lithospermeae</taxon>
        <taxon>Lithospermum</taxon>
    </lineage>
</organism>
<dbReference type="InterPro" id="IPR000528">
    <property type="entry name" value="Plant_nsLTP"/>
</dbReference>
<keyword evidence="8" id="KW-1185">Reference proteome</keyword>
<evidence type="ECO:0000313" key="6">
    <source>
        <dbReference type="EMBL" id="GAA0166059.1"/>
    </source>
</evidence>
<dbReference type="SUPFAM" id="SSF47699">
    <property type="entry name" value="Bifunctional inhibitor/lipid-transfer protein/seed storage 2S albumin"/>
    <property type="match status" value="1"/>
</dbReference>
<dbReference type="Proteomes" id="UP001454036">
    <property type="component" value="Unassembled WGS sequence"/>
</dbReference>
<dbReference type="GO" id="GO:0008289">
    <property type="term" value="F:lipid binding"/>
    <property type="evidence" value="ECO:0007669"/>
    <property type="project" value="UniProtKB-KW"/>
</dbReference>
<feature type="signal peptide" evidence="4">
    <location>
        <begin position="1"/>
        <end position="21"/>
    </location>
</feature>